<dbReference type="InterPro" id="IPR032508">
    <property type="entry name" value="FecR_C"/>
</dbReference>
<organism evidence="4 5">
    <name type="scientific">Pedobacter cryoconitis</name>
    <dbReference type="NCBI Taxonomy" id="188932"/>
    <lineage>
        <taxon>Bacteria</taxon>
        <taxon>Pseudomonadati</taxon>
        <taxon>Bacteroidota</taxon>
        <taxon>Sphingobacteriia</taxon>
        <taxon>Sphingobacteriales</taxon>
        <taxon>Sphingobacteriaceae</taxon>
        <taxon>Pedobacter</taxon>
    </lineage>
</organism>
<dbReference type="Pfam" id="PF04773">
    <property type="entry name" value="FecR"/>
    <property type="match status" value="1"/>
</dbReference>
<dbReference type="PANTHER" id="PTHR30273:SF2">
    <property type="entry name" value="PROTEIN FECR"/>
    <property type="match status" value="1"/>
</dbReference>
<dbReference type="Gene3D" id="2.60.120.1440">
    <property type="match status" value="1"/>
</dbReference>
<sequence>MNQENWKIILAYLSDQENEEKRKLLNEWLATDPLHQQQLEQATWLWKQTATIPANDEWKDSFQVIQKTVQNQGRKKTVKIWPMVAIASAVAAAIIGGLFIFLYKNAIPAQPALITWISKTAKPGKVLNIHLPDSSEIWLNSGSSISYPENLKHAALRTVKLTGEAFFKVKRDPAHPFVVKSLNLQTRVLGTSFNIRAWQGHDAEVTVLTGKVAVSQDSAGRQSAAIHLLPNQKAVYQPNSATLSLENIDEATLATSWTTGKMEFDQLPLKEVFETIERKYAVQLITTGNYRNCRLTAHFKNVSLTEVLKTLKLTLGIHYTINNNIIYIKGGTCN</sequence>
<reference evidence="4 5" key="1">
    <citation type="submission" date="2020-08" db="EMBL/GenBank/DDBJ databases">
        <title>Genomic Encyclopedia of Type Strains, Phase IV (KMG-V): Genome sequencing to study the core and pangenomes of soil and plant-associated prokaryotes.</title>
        <authorList>
            <person name="Whitman W."/>
        </authorList>
    </citation>
    <scope>NUCLEOTIDE SEQUENCE [LARGE SCALE GENOMIC DNA]</scope>
    <source>
        <strain evidence="4 5">M2T3</strain>
    </source>
</reference>
<keyword evidence="1" id="KW-1133">Transmembrane helix</keyword>
<proteinExistence type="predicted"/>
<feature type="domain" description="Protein FecR C-terminal" evidence="3">
    <location>
        <begin position="262"/>
        <end position="328"/>
    </location>
</feature>
<keyword evidence="1" id="KW-0812">Transmembrane</keyword>
<gene>
    <name evidence="4" type="ORF">HDF25_003292</name>
</gene>
<evidence type="ECO:0000313" key="4">
    <source>
        <dbReference type="EMBL" id="MBB6501129.1"/>
    </source>
</evidence>
<comment type="caution">
    <text evidence="4">The sequence shown here is derived from an EMBL/GenBank/DDBJ whole genome shotgun (WGS) entry which is preliminary data.</text>
</comment>
<evidence type="ECO:0000259" key="2">
    <source>
        <dbReference type="Pfam" id="PF04773"/>
    </source>
</evidence>
<evidence type="ECO:0000259" key="3">
    <source>
        <dbReference type="Pfam" id="PF16344"/>
    </source>
</evidence>
<evidence type="ECO:0000256" key="1">
    <source>
        <dbReference type="SAM" id="Phobius"/>
    </source>
</evidence>
<dbReference type="Proteomes" id="UP000521017">
    <property type="component" value="Unassembled WGS sequence"/>
</dbReference>
<dbReference type="PIRSF" id="PIRSF018266">
    <property type="entry name" value="FecR"/>
    <property type="match status" value="1"/>
</dbReference>
<dbReference type="AlphaFoldDB" id="A0A7X0J5P3"/>
<dbReference type="InterPro" id="IPR006860">
    <property type="entry name" value="FecR"/>
</dbReference>
<dbReference type="InterPro" id="IPR012373">
    <property type="entry name" value="Ferrdict_sens_TM"/>
</dbReference>
<name>A0A7X0J5P3_9SPHI</name>
<protein>
    <submittedName>
        <fullName evidence="4">Ferric-dicitrate binding protein FerR (Iron transport regulator)</fullName>
    </submittedName>
</protein>
<dbReference type="Pfam" id="PF16344">
    <property type="entry name" value="FecR_C"/>
    <property type="match status" value="1"/>
</dbReference>
<feature type="transmembrane region" description="Helical" evidence="1">
    <location>
        <begin position="80"/>
        <end position="103"/>
    </location>
</feature>
<dbReference type="GO" id="GO:0016989">
    <property type="term" value="F:sigma factor antagonist activity"/>
    <property type="evidence" value="ECO:0007669"/>
    <property type="project" value="TreeGrafter"/>
</dbReference>
<dbReference type="PANTHER" id="PTHR30273">
    <property type="entry name" value="PERIPLASMIC SIGNAL SENSOR AND SIGMA FACTOR ACTIVATOR FECR-RELATED"/>
    <property type="match status" value="1"/>
</dbReference>
<dbReference type="EMBL" id="JACHCC010000008">
    <property type="protein sequence ID" value="MBB6501129.1"/>
    <property type="molecule type" value="Genomic_DNA"/>
</dbReference>
<feature type="domain" description="FecR protein" evidence="2">
    <location>
        <begin position="123"/>
        <end position="212"/>
    </location>
</feature>
<accession>A0A7X0J5P3</accession>
<evidence type="ECO:0000313" key="5">
    <source>
        <dbReference type="Proteomes" id="UP000521017"/>
    </source>
</evidence>
<keyword evidence="1" id="KW-0472">Membrane</keyword>
<dbReference type="Gene3D" id="3.55.50.30">
    <property type="match status" value="1"/>
</dbReference>
<dbReference type="RefSeq" id="WP_184626556.1">
    <property type="nucleotide sequence ID" value="NZ_JACHCC010000008.1"/>
</dbReference>